<proteinExistence type="predicted"/>
<evidence type="ECO:0000313" key="3">
    <source>
        <dbReference type="EMBL" id="MDT0575231.1"/>
    </source>
</evidence>
<comment type="caution">
    <text evidence="3">The sequence shown here is derived from an EMBL/GenBank/DDBJ whole genome shotgun (WGS) entry which is preliminary data.</text>
</comment>
<sequence length="198" mass="21717">MKTILMAGAALMLGAAPIAATAQGMNTQTNTMNQRGTGMMDAQQKAMYDSWNPDQKADYDRWPADQQSYYWTLDPVQQQAFMILTPDQRMRIYSMAPEQRTMAWQAIAKQMNGATPMNNSMAGQNTMGQNTMGQNSMGQSSAMAGSSMGTSMNSNSQVRYVSRQILQSGVNAVQPSEYPVCTAQITDSCINPRAVPNR</sequence>
<feature type="signal peptide" evidence="2">
    <location>
        <begin position="1"/>
        <end position="22"/>
    </location>
</feature>
<feature type="region of interest" description="Disordered" evidence="1">
    <location>
        <begin position="134"/>
        <end position="153"/>
    </location>
</feature>
<gene>
    <name evidence="3" type="ORF">RM533_03415</name>
</gene>
<keyword evidence="2" id="KW-0732">Signal</keyword>
<dbReference type="Proteomes" id="UP001259803">
    <property type="component" value="Unassembled WGS sequence"/>
</dbReference>
<accession>A0ABU2ZF56</accession>
<keyword evidence="4" id="KW-1185">Reference proteome</keyword>
<organism evidence="3 4">
    <name type="scientific">Croceicoccus esteveae</name>
    <dbReference type="NCBI Taxonomy" id="3075597"/>
    <lineage>
        <taxon>Bacteria</taxon>
        <taxon>Pseudomonadati</taxon>
        <taxon>Pseudomonadota</taxon>
        <taxon>Alphaproteobacteria</taxon>
        <taxon>Sphingomonadales</taxon>
        <taxon>Erythrobacteraceae</taxon>
        <taxon>Croceicoccus</taxon>
    </lineage>
</organism>
<reference evidence="3 4" key="1">
    <citation type="submission" date="2023-09" db="EMBL/GenBank/DDBJ databases">
        <authorList>
            <person name="Rey-Velasco X."/>
        </authorList>
    </citation>
    <scope>NUCLEOTIDE SEQUENCE [LARGE SCALE GENOMIC DNA]</scope>
    <source>
        <strain evidence="3 4">F390</strain>
    </source>
</reference>
<feature type="chain" id="PRO_5046746354" evidence="2">
    <location>
        <begin position="23"/>
        <end position="198"/>
    </location>
</feature>
<evidence type="ECO:0000256" key="1">
    <source>
        <dbReference type="SAM" id="MobiDB-lite"/>
    </source>
</evidence>
<dbReference type="EMBL" id="JAVRHS010000002">
    <property type="protein sequence ID" value="MDT0575231.1"/>
    <property type="molecule type" value="Genomic_DNA"/>
</dbReference>
<evidence type="ECO:0000313" key="4">
    <source>
        <dbReference type="Proteomes" id="UP001259803"/>
    </source>
</evidence>
<dbReference type="RefSeq" id="WP_311339810.1">
    <property type="nucleotide sequence ID" value="NZ_JAVRHS010000002.1"/>
</dbReference>
<name>A0ABU2ZF56_9SPHN</name>
<evidence type="ECO:0000256" key="2">
    <source>
        <dbReference type="SAM" id="SignalP"/>
    </source>
</evidence>
<feature type="compositionally biased region" description="Low complexity" evidence="1">
    <location>
        <begin position="135"/>
        <end position="153"/>
    </location>
</feature>
<protein>
    <submittedName>
        <fullName evidence="3">Uncharacterized protein</fullName>
    </submittedName>
</protein>